<feature type="non-terminal residue" evidence="1">
    <location>
        <position position="1"/>
    </location>
</feature>
<reference evidence="1" key="1">
    <citation type="journal article" date="2014" name="Front. Microbiol.">
        <title>High frequency of phylogenetically diverse reductive dehalogenase-homologous genes in deep subseafloor sedimentary metagenomes.</title>
        <authorList>
            <person name="Kawai M."/>
            <person name="Futagami T."/>
            <person name="Toyoda A."/>
            <person name="Takaki Y."/>
            <person name="Nishi S."/>
            <person name="Hori S."/>
            <person name="Arai W."/>
            <person name="Tsubouchi T."/>
            <person name="Morono Y."/>
            <person name="Uchiyama I."/>
            <person name="Ito T."/>
            <person name="Fujiyama A."/>
            <person name="Inagaki F."/>
            <person name="Takami H."/>
        </authorList>
    </citation>
    <scope>NUCLEOTIDE SEQUENCE</scope>
    <source>
        <strain evidence="1">Expedition CK06-06</strain>
    </source>
</reference>
<gene>
    <name evidence="1" type="ORF">S12H4_19497</name>
</gene>
<name>X1SYM2_9ZZZZ</name>
<sequence>EQAQVNRDYIMKNPFKSKINNGIYNLVEMVLEILQCLQRLKLLIILLVNQVKL</sequence>
<organism evidence="1">
    <name type="scientific">marine sediment metagenome</name>
    <dbReference type="NCBI Taxonomy" id="412755"/>
    <lineage>
        <taxon>unclassified sequences</taxon>
        <taxon>metagenomes</taxon>
        <taxon>ecological metagenomes</taxon>
    </lineage>
</organism>
<proteinExistence type="predicted"/>
<protein>
    <submittedName>
        <fullName evidence="1">Uncharacterized protein</fullName>
    </submittedName>
</protein>
<comment type="caution">
    <text evidence="1">The sequence shown here is derived from an EMBL/GenBank/DDBJ whole genome shotgun (WGS) entry which is preliminary data.</text>
</comment>
<evidence type="ECO:0000313" key="1">
    <source>
        <dbReference type="EMBL" id="GAI84241.1"/>
    </source>
</evidence>
<dbReference type="EMBL" id="BARW01009757">
    <property type="protein sequence ID" value="GAI84241.1"/>
    <property type="molecule type" value="Genomic_DNA"/>
</dbReference>
<dbReference type="AlphaFoldDB" id="X1SYM2"/>
<accession>X1SYM2</accession>